<evidence type="ECO:0000313" key="1">
    <source>
        <dbReference type="EMBL" id="MYN20992.1"/>
    </source>
</evidence>
<dbReference type="PANTHER" id="PTHR42830:SF2">
    <property type="entry name" value="OSMC_OHR FAMILY PROTEIN"/>
    <property type="match status" value="1"/>
</dbReference>
<sequence>MQFEAKIEWTRNGQDFLGQRYSRAHAWQFDGGATVPASSSPLSVPLPMSDASAVDPEEALVAATSSCHMLFFLSIAAKRGHTVDSYRDHAVGQMGKNAAGKMAMTRIALRPVIAFAGTAPPGAEELEAIHHEAHDKCYIANTLNCEVVVEAP</sequence>
<dbReference type="InterPro" id="IPR003718">
    <property type="entry name" value="OsmC/Ohr_fam"/>
</dbReference>
<dbReference type="InterPro" id="IPR052707">
    <property type="entry name" value="OsmC_Ohr_Peroxiredoxin"/>
</dbReference>
<organism evidence="1 2">
    <name type="scientific">Duganella vulcania</name>
    <dbReference type="NCBI Taxonomy" id="2692166"/>
    <lineage>
        <taxon>Bacteria</taxon>
        <taxon>Pseudomonadati</taxon>
        <taxon>Pseudomonadota</taxon>
        <taxon>Betaproteobacteria</taxon>
        <taxon>Burkholderiales</taxon>
        <taxon>Oxalobacteraceae</taxon>
        <taxon>Telluria group</taxon>
        <taxon>Duganella</taxon>
    </lineage>
</organism>
<protein>
    <submittedName>
        <fullName evidence="1">OsmC family peroxiredoxin</fullName>
    </submittedName>
</protein>
<keyword evidence="2" id="KW-1185">Reference proteome</keyword>
<accession>A0A845HNU0</accession>
<dbReference type="Pfam" id="PF02566">
    <property type="entry name" value="OsmC"/>
    <property type="match status" value="1"/>
</dbReference>
<dbReference type="Gene3D" id="3.30.300.20">
    <property type="match status" value="1"/>
</dbReference>
<proteinExistence type="predicted"/>
<dbReference type="InterPro" id="IPR015946">
    <property type="entry name" value="KH_dom-like_a/b"/>
</dbReference>
<dbReference type="Proteomes" id="UP000484875">
    <property type="component" value="Unassembled WGS sequence"/>
</dbReference>
<name>A0A845HNU0_9BURK</name>
<evidence type="ECO:0000313" key="2">
    <source>
        <dbReference type="Proteomes" id="UP000484875"/>
    </source>
</evidence>
<dbReference type="PANTHER" id="PTHR42830">
    <property type="entry name" value="OSMOTICALLY INDUCIBLE FAMILY PROTEIN"/>
    <property type="match status" value="1"/>
</dbReference>
<dbReference type="SUPFAM" id="SSF82784">
    <property type="entry name" value="OsmC-like"/>
    <property type="match status" value="1"/>
</dbReference>
<dbReference type="RefSeq" id="WP_161093226.1">
    <property type="nucleotide sequence ID" value="NZ_WWCV01000113.1"/>
</dbReference>
<gene>
    <name evidence="1" type="ORF">GTP81_30075</name>
</gene>
<dbReference type="InterPro" id="IPR036102">
    <property type="entry name" value="OsmC/Ohrsf"/>
</dbReference>
<comment type="caution">
    <text evidence="1">The sequence shown here is derived from an EMBL/GenBank/DDBJ whole genome shotgun (WGS) entry which is preliminary data.</text>
</comment>
<reference evidence="1 2" key="1">
    <citation type="submission" date="2019-12" db="EMBL/GenBank/DDBJ databases">
        <title>Novel species isolated from a subtropical stream in China.</title>
        <authorList>
            <person name="Lu H."/>
        </authorList>
    </citation>
    <scope>NUCLEOTIDE SEQUENCE [LARGE SCALE GENOMIC DNA]</scope>
    <source>
        <strain evidence="1 2">FT107W</strain>
    </source>
</reference>
<dbReference type="AlphaFoldDB" id="A0A845HNU0"/>
<dbReference type="EMBL" id="WWCV01000113">
    <property type="protein sequence ID" value="MYN20992.1"/>
    <property type="molecule type" value="Genomic_DNA"/>
</dbReference>